<dbReference type="PATRIC" id="fig|1229493.5.peg.522"/>
<protein>
    <submittedName>
        <fullName evidence="9">Iron ABC transporter permease</fullName>
    </submittedName>
</protein>
<sequence>MLLRRTPLPTILLALSGILAFIAVASITVGPMNISFADSLRSLTGASSDLAPHIQLVINEIRLPRTILCMFIGAILAICGVVMQGLFRNPLAEPGIIGVSAGAALGGAFAIVVFADFSQNYPTLMNLAALPFFAFLGGAITTVLVYWLGTSKFGTSVTIMLLAGVAISALSGAAIGFMNFIADDQMLRDLTLWSMGSLAGANWSGIGLAAVTLVLLMFWFQKKAMSLNALLLGESEARHLGVPVQKLKRQLILLSAVGVGITVSICGAIGFIGLVIPHLGRMLAGPDHRTLLPISALMGALLLTAADMFARVAVAPAELPVGIVTALIGAPFFIYLLFQQKGKIL</sequence>
<dbReference type="InterPro" id="IPR037294">
    <property type="entry name" value="ABC_BtuC-like"/>
</dbReference>
<dbReference type="Gene3D" id="1.10.3470.10">
    <property type="entry name" value="ABC transporter involved in vitamin B12 uptake, BtuC"/>
    <property type="match status" value="1"/>
</dbReference>
<dbReference type="RefSeq" id="WP_020194069.1">
    <property type="nucleotide sequence ID" value="NZ_BAOH01000003.1"/>
</dbReference>
<dbReference type="CDD" id="cd06550">
    <property type="entry name" value="TM_ABC_iron-siderophores_like"/>
    <property type="match status" value="1"/>
</dbReference>
<accession>A0A0C1ZCH0</accession>
<feature type="transmembrane region" description="Helical" evidence="8">
    <location>
        <begin position="61"/>
        <end position="83"/>
    </location>
</feature>
<keyword evidence="7 8" id="KW-0472">Membrane</keyword>
<dbReference type="SUPFAM" id="SSF81345">
    <property type="entry name" value="ABC transporter involved in vitamin B12 uptake, BtuC"/>
    <property type="match status" value="1"/>
</dbReference>
<dbReference type="GeneID" id="47101818"/>
<keyword evidence="6 8" id="KW-1133">Transmembrane helix</keyword>
<feature type="transmembrane region" description="Helical" evidence="8">
    <location>
        <begin position="95"/>
        <end position="115"/>
    </location>
</feature>
<evidence type="ECO:0000256" key="4">
    <source>
        <dbReference type="ARBA" id="ARBA00022475"/>
    </source>
</evidence>
<feature type="transmembrane region" description="Helical" evidence="8">
    <location>
        <begin position="251"/>
        <end position="279"/>
    </location>
</feature>
<evidence type="ECO:0000256" key="7">
    <source>
        <dbReference type="ARBA" id="ARBA00023136"/>
    </source>
</evidence>
<evidence type="ECO:0000256" key="5">
    <source>
        <dbReference type="ARBA" id="ARBA00022692"/>
    </source>
</evidence>
<dbReference type="FunFam" id="1.10.3470.10:FF:000001">
    <property type="entry name" value="Vitamin B12 ABC transporter permease BtuC"/>
    <property type="match status" value="1"/>
</dbReference>
<gene>
    <name evidence="9" type="ORF">H735_07185</name>
</gene>
<evidence type="ECO:0000256" key="6">
    <source>
        <dbReference type="ARBA" id="ARBA00022989"/>
    </source>
</evidence>
<feature type="transmembrane region" description="Helical" evidence="8">
    <location>
        <begin position="201"/>
        <end position="220"/>
    </location>
</feature>
<comment type="caution">
    <text evidence="9">The sequence shown here is derived from an EMBL/GenBank/DDBJ whole genome shotgun (WGS) entry which is preliminary data.</text>
</comment>
<dbReference type="AlphaFoldDB" id="A0A0C1ZCH0"/>
<dbReference type="PANTHER" id="PTHR30472">
    <property type="entry name" value="FERRIC ENTEROBACTIN TRANSPORT SYSTEM PERMEASE PROTEIN"/>
    <property type="match status" value="1"/>
</dbReference>
<reference evidence="9 10" key="1">
    <citation type="submission" date="2014-07" db="EMBL/GenBank/DDBJ databases">
        <title>Unique and conserved regions in Vibrio harveyi and related species in comparison with the shrimp pathogen Vibrio harveyi CAIM 1792.</title>
        <authorList>
            <person name="Espinoza-Valles I."/>
            <person name="Vora G."/>
            <person name="Leekitcharoenphon P."/>
            <person name="Ussery D."/>
            <person name="Hoj L."/>
            <person name="Gomez-Gil B."/>
        </authorList>
    </citation>
    <scope>NUCLEOTIDE SEQUENCE [LARGE SCALE GENOMIC DNA]</scope>
    <source>
        <strain evidence="10">CAIM 1854 / LMG 25443</strain>
    </source>
</reference>
<evidence type="ECO:0000313" key="9">
    <source>
        <dbReference type="EMBL" id="KIF53744.1"/>
    </source>
</evidence>
<keyword evidence="5 8" id="KW-0812">Transmembrane</keyword>
<keyword evidence="4" id="KW-1003">Cell membrane</keyword>
<feature type="transmembrane region" description="Helical" evidence="8">
    <location>
        <begin position="127"/>
        <end position="148"/>
    </location>
</feature>
<evidence type="ECO:0000256" key="8">
    <source>
        <dbReference type="SAM" id="Phobius"/>
    </source>
</evidence>
<keyword evidence="3" id="KW-0813">Transport</keyword>
<dbReference type="GO" id="GO:0033214">
    <property type="term" value="P:siderophore-iron import into cell"/>
    <property type="evidence" value="ECO:0007669"/>
    <property type="project" value="TreeGrafter"/>
</dbReference>
<comment type="similarity">
    <text evidence="2">Belongs to the binding-protein-dependent transport system permease family. FecCD subfamily.</text>
</comment>
<dbReference type="InterPro" id="IPR000522">
    <property type="entry name" value="ABC_transptr_permease_BtuC"/>
</dbReference>
<dbReference type="GO" id="GO:0005886">
    <property type="term" value="C:plasma membrane"/>
    <property type="evidence" value="ECO:0007669"/>
    <property type="project" value="UniProtKB-SubCell"/>
</dbReference>
<comment type="subcellular location">
    <subcellularLocation>
        <location evidence="1">Cell membrane</location>
        <topology evidence="1">Multi-pass membrane protein</topology>
    </subcellularLocation>
</comment>
<dbReference type="GO" id="GO:0022857">
    <property type="term" value="F:transmembrane transporter activity"/>
    <property type="evidence" value="ECO:0007669"/>
    <property type="project" value="InterPro"/>
</dbReference>
<dbReference type="PANTHER" id="PTHR30472:SF25">
    <property type="entry name" value="ABC TRANSPORTER PERMEASE PROTEIN MJ0876-RELATED"/>
    <property type="match status" value="1"/>
</dbReference>
<feature type="transmembrane region" description="Helical" evidence="8">
    <location>
        <begin position="317"/>
        <end position="338"/>
    </location>
</feature>
<name>A0A0C1ZCH0_9VIBR</name>
<evidence type="ECO:0000313" key="10">
    <source>
        <dbReference type="Proteomes" id="UP000031586"/>
    </source>
</evidence>
<organism evidence="9 10">
    <name type="scientific">Vibrio owensii CAIM 1854 = LMG 25443</name>
    <dbReference type="NCBI Taxonomy" id="1229493"/>
    <lineage>
        <taxon>Bacteria</taxon>
        <taxon>Pseudomonadati</taxon>
        <taxon>Pseudomonadota</taxon>
        <taxon>Gammaproteobacteria</taxon>
        <taxon>Vibrionales</taxon>
        <taxon>Vibrionaceae</taxon>
        <taxon>Vibrio</taxon>
    </lineage>
</organism>
<feature type="transmembrane region" description="Helical" evidence="8">
    <location>
        <begin position="291"/>
        <end position="310"/>
    </location>
</feature>
<evidence type="ECO:0000256" key="1">
    <source>
        <dbReference type="ARBA" id="ARBA00004651"/>
    </source>
</evidence>
<evidence type="ECO:0000256" key="3">
    <source>
        <dbReference type="ARBA" id="ARBA00022448"/>
    </source>
</evidence>
<dbReference type="Proteomes" id="UP000031586">
    <property type="component" value="Unassembled WGS sequence"/>
</dbReference>
<evidence type="ECO:0000256" key="2">
    <source>
        <dbReference type="ARBA" id="ARBA00007935"/>
    </source>
</evidence>
<dbReference type="EMBL" id="JPRD01000012">
    <property type="protein sequence ID" value="KIF53744.1"/>
    <property type="molecule type" value="Genomic_DNA"/>
</dbReference>
<proteinExistence type="inferred from homology"/>
<feature type="transmembrane region" description="Helical" evidence="8">
    <location>
        <begin position="160"/>
        <end position="181"/>
    </location>
</feature>
<dbReference type="Pfam" id="PF01032">
    <property type="entry name" value="FecCD"/>
    <property type="match status" value="1"/>
</dbReference>